<evidence type="ECO:0000313" key="9">
    <source>
        <dbReference type="EMBL" id="KAG6757840.1"/>
    </source>
</evidence>
<evidence type="ECO:0000256" key="2">
    <source>
        <dbReference type="ARBA" id="ARBA00022741"/>
    </source>
</evidence>
<dbReference type="Pfam" id="PF00183">
    <property type="entry name" value="HSP90"/>
    <property type="match status" value="2"/>
</dbReference>
<feature type="region of interest" description="Disordered" evidence="7">
    <location>
        <begin position="791"/>
        <end position="836"/>
    </location>
</feature>
<dbReference type="InterPro" id="IPR019805">
    <property type="entry name" value="Heat_shock_protein_90_CS"/>
</dbReference>
<dbReference type="FunFam" id="3.40.50.11260:FF:000027">
    <property type="entry name" value="Os09g0474300 protein"/>
    <property type="match status" value="1"/>
</dbReference>
<keyword evidence="3" id="KW-0067">ATP-binding</keyword>
<dbReference type="Proteomes" id="UP000886885">
    <property type="component" value="Chromosome 10D"/>
</dbReference>
<dbReference type="GO" id="GO:0051082">
    <property type="term" value="F:unfolded protein binding"/>
    <property type="evidence" value="ECO:0007669"/>
    <property type="project" value="InterPro"/>
</dbReference>
<dbReference type="FunFam" id="3.30.230.80:FF:000005">
    <property type="entry name" value="heat shock protein 90-5, chloroplastic"/>
    <property type="match status" value="1"/>
</dbReference>
<comment type="caution">
    <text evidence="9">The sequence shown here is derived from an EMBL/GenBank/DDBJ whole genome shotgun (WGS) entry which is preliminary data.</text>
</comment>
<feature type="domain" description="Histidine kinase/HSP90-like ATPase" evidence="8">
    <location>
        <begin position="102"/>
        <end position="264"/>
    </location>
</feature>
<dbReference type="GO" id="GO:0005524">
    <property type="term" value="F:ATP binding"/>
    <property type="evidence" value="ECO:0007669"/>
    <property type="project" value="UniProtKB-KW"/>
</dbReference>
<dbReference type="FunFam" id="1.20.120.790:FF:000001">
    <property type="entry name" value="Heat shock protein 90 alpha"/>
    <property type="match status" value="1"/>
</dbReference>
<dbReference type="GO" id="GO:0140662">
    <property type="term" value="F:ATP-dependent protein folding chaperone"/>
    <property type="evidence" value="ECO:0007669"/>
    <property type="project" value="InterPro"/>
</dbReference>
<dbReference type="PIRSF" id="PIRSF002583">
    <property type="entry name" value="Hsp90"/>
    <property type="match status" value="1"/>
</dbReference>
<comment type="similarity">
    <text evidence="1">Belongs to the heat shock protein 90 family.</text>
</comment>
<keyword evidence="4" id="KW-0809">Transit peptide</keyword>
<dbReference type="SMART" id="SM00387">
    <property type="entry name" value="HATPase_c"/>
    <property type="match status" value="1"/>
</dbReference>
<name>A0A8X7Z6M1_POPTO</name>
<dbReference type="EMBL" id="JAAWWB010000020">
    <property type="protein sequence ID" value="KAG6757840.1"/>
    <property type="molecule type" value="Genomic_DNA"/>
</dbReference>
<sequence length="836" mass="95327">MAPVLSRSLATSTSLISLSSSIRHPNNKVFNLRSVFLPQNNGLRKGFSCSGFKWKPEKRCDQVSVRCKAAVAEKESTDTSGEKFEYQAEVGFVLFFHSLYSHKEVFLRELVSNASDALDKLRFLSVTEPSLLGDAGDLEIRIRSDPDNGIITITDTGIGMTKEELVDCLGTIAQSGTSKFLKALKENKDVGADNDLIGQFGVGFYSAFLVSEKVVVSTKSPKSDKQYVWESEADSSSYVIKEETDPEKILRRGTEITLYLKEDDKYEFSDPVRIQGLVKNYSQFVAFPIYTWVEKSRTVEELMFSVSYNSEREYSLTGFLFLLQGEKKKTKKTKTEKYWDWELANETKPIWMRNPKEVEKDEYQEFYKKTFNEFLDPLAYTHFTTEGEVEFRSVLYIPGMGPLNNEEVINPKTKNIRLHVKRVFISDDFDGELFPRYLSFVRGVVDSDDLPLNVSREILQESRIVRIMRKRLVRKAFDMVQDLSESENKEDYKKFWENFGKFLKLGCVEDSGNHKRITPLLRFYTSKSEEELTSLDEYVENMGENQKAIYYLATDSLKSAKSAPFLEKLVQKDIEVCAGCRFGSVLADVRYSFQVPGWLMWFVCLFHCLQVLYLIEPIDEVAIQNLQTYKEKKFVDISKEDLELGDDDEVKDRETKQEYNLLCDWIKQQLGEKVAKVQVSKRLSSSPCVLVSGKFGWSANMERLMKAQTLGDQSSLEFMRGRRILEINPDHPIIKDMNAACKNAPDSDDARRAVDLLYDTALISSGFTPDSPAELGGKIYEMMAMALGGRWGRSDGDKEEAAEGNAAESDANASEVSEPQVIEPSEVRTESDPWQD</sequence>
<evidence type="ECO:0000313" key="10">
    <source>
        <dbReference type="Proteomes" id="UP000886885"/>
    </source>
</evidence>
<evidence type="ECO:0000259" key="8">
    <source>
        <dbReference type="SMART" id="SM00387"/>
    </source>
</evidence>
<dbReference type="GO" id="GO:0005737">
    <property type="term" value="C:cytoplasm"/>
    <property type="evidence" value="ECO:0007669"/>
    <property type="project" value="UniProtKB-ARBA"/>
</dbReference>
<organism evidence="9 10">
    <name type="scientific">Populus tomentosa</name>
    <name type="common">Chinese white poplar</name>
    <dbReference type="NCBI Taxonomy" id="118781"/>
    <lineage>
        <taxon>Eukaryota</taxon>
        <taxon>Viridiplantae</taxon>
        <taxon>Streptophyta</taxon>
        <taxon>Embryophyta</taxon>
        <taxon>Tracheophyta</taxon>
        <taxon>Spermatophyta</taxon>
        <taxon>Magnoliopsida</taxon>
        <taxon>eudicotyledons</taxon>
        <taxon>Gunneridae</taxon>
        <taxon>Pentapetalae</taxon>
        <taxon>rosids</taxon>
        <taxon>fabids</taxon>
        <taxon>Malpighiales</taxon>
        <taxon>Salicaceae</taxon>
        <taxon>Saliceae</taxon>
        <taxon>Populus</taxon>
    </lineage>
</organism>
<dbReference type="HAMAP" id="MF_00505">
    <property type="entry name" value="HSP90"/>
    <property type="match status" value="1"/>
</dbReference>
<evidence type="ECO:0000256" key="5">
    <source>
        <dbReference type="ARBA" id="ARBA00023016"/>
    </source>
</evidence>
<dbReference type="Pfam" id="PF13589">
    <property type="entry name" value="HATPase_c_3"/>
    <property type="match status" value="1"/>
</dbReference>
<keyword evidence="5" id="KW-0346">Stress response</keyword>
<dbReference type="OrthoDB" id="28737at2759"/>
<dbReference type="InterPro" id="IPR001404">
    <property type="entry name" value="Hsp90_fam"/>
</dbReference>
<evidence type="ECO:0000256" key="3">
    <source>
        <dbReference type="ARBA" id="ARBA00022840"/>
    </source>
</evidence>
<evidence type="ECO:0000256" key="4">
    <source>
        <dbReference type="ARBA" id="ARBA00022946"/>
    </source>
</evidence>
<keyword evidence="10" id="KW-1185">Reference proteome</keyword>
<dbReference type="InterPro" id="IPR003594">
    <property type="entry name" value="HATPase_dom"/>
</dbReference>
<keyword evidence="6" id="KW-0143">Chaperone</keyword>
<evidence type="ECO:0000256" key="6">
    <source>
        <dbReference type="ARBA" id="ARBA00023186"/>
    </source>
</evidence>
<accession>A0A8X7Z6M1</accession>
<evidence type="ECO:0000256" key="7">
    <source>
        <dbReference type="SAM" id="MobiDB-lite"/>
    </source>
</evidence>
<proteinExistence type="inferred from homology"/>
<dbReference type="GO" id="GO:0016887">
    <property type="term" value="F:ATP hydrolysis activity"/>
    <property type="evidence" value="ECO:0007669"/>
    <property type="project" value="InterPro"/>
</dbReference>
<keyword evidence="2" id="KW-0547">Nucleotide-binding</keyword>
<dbReference type="PANTHER" id="PTHR11528">
    <property type="entry name" value="HEAT SHOCK PROTEIN 90 FAMILY MEMBER"/>
    <property type="match status" value="1"/>
</dbReference>
<dbReference type="AlphaFoldDB" id="A0A8X7Z6M1"/>
<dbReference type="NCBIfam" id="NF003555">
    <property type="entry name" value="PRK05218.1"/>
    <property type="match status" value="1"/>
</dbReference>
<feature type="compositionally biased region" description="Basic and acidic residues" evidence="7">
    <location>
        <begin position="792"/>
        <end position="801"/>
    </location>
</feature>
<protein>
    <recommendedName>
        <fullName evidence="8">Histidine kinase/HSP90-like ATPase domain-containing protein</fullName>
    </recommendedName>
</protein>
<dbReference type="PROSITE" id="PS00298">
    <property type="entry name" value="HSP90"/>
    <property type="match status" value="1"/>
</dbReference>
<dbReference type="InterPro" id="IPR020575">
    <property type="entry name" value="Hsp90_N"/>
</dbReference>
<evidence type="ECO:0000256" key="1">
    <source>
        <dbReference type="ARBA" id="ARBA00008239"/>
    </source>
</evidence>
<dbReference type="FunFam" id="3.30.565.10:FF:000024">
    <property type="entry name" value="heat shock protein 90-5, chloroplastic"/>
    <property type="match status" value="1"/>
</dbReference>
<dbReference type="CDD" id="cd16927">
    <property type="entry name" value="HATPase_Hsp90-like"/>
    <property type="match status" value="1"/>
</dbReference>
<feature type="compositionally biased region" description="Basic and acidic residues" evidence="7">
    <location>
        <begin position="825"/>
        <end position="836"/>
    </location>
</feature>
<reference evidence="9" key="1">
    <citation type="journal article" date="2020" name="bioRxiv">
        <title>Hybrid origin of Populus tomentosa Carr. identified through genome sequencing and phylogenomic analysis.</title>
        <authorList>
            <person name="An X."/>
            <person name="Gao K."/>
            <person name="Chen Z."/>
            <person name="Li J."/>
            <person name="Yang X."/>
            <person name="Yang X."/>
            <person name="Zhou J."/>
            <person name="Guo T."/>
            <person name="Zhao T."/>
            <person name="Huang S."/>
            <person name="Miao D."/>
            <person name="Khan W.U."/>
            <person name="Rao P."/>
            <person name="Ye M."/>
            <person name="Lei B."/>
            <person name="Liao W."/>
            <person name="Wang J."/>
            <person name="Ji L."/>
            <person name="Li Y."/>
            <person name="Guo B."/>
            <person name="Mustafa N.S."/>
            <person name="Li S."/>
            <person name="Yun Q."/>
            <person name="Keller S.R."/>
            <person name="Mao J."/>
            <person name="Zhang R."/>
            <person name="Strauss S.H."/>
        </authorList>
    </citation>
    <scope>NUCLEOTIDE SEQUENCE</scope>
    <source>
        <strain evidence="9">GM15</strain>
        <tissue evidence="9">Leaf</tissue>
    </source>
</reference>
<gene>
    <name evidence="9" type="ORF">POTOM_038166</name>
</gene>